<keyword evidence="1" id="KW-1133">Transmembrane helix</keyword>
<evidence type="ECO:0000313" key="2">
    <source>
        <dbReference type="EMBL" id="TGD71560.1"/>
    </source>
</evidence>
<organism evidence="2 3">
    <name type="scientific">Mangrovimicrobium sediminis</name>
    <dbReference type="NCBI Taxonomy" id="2562682"/>
    <lineage>
        <taxon>Bacteria</taxon>
        <taxon>Pseudomonadati</taxon>
        <taxon>Pseudomonadota</taxon>
        <taxon>Gammaproteobacteria</taxon>
        <taxon>Cellvibrionales</taxon>
        <taxon>Halieaceae</taxon>
        <taxon>Mangrovimicrobium</taxon>
    </lineage>
</organism>
<keyword evidence="1" id="KW-0472">Membrane</keyword>
<keyword evidence="3" id="KW-1185">Reference proteome</keyword>
<feature type="transmembrane region" description="Helical" evidence="1">
    <location>
        <begin position="36"/>
        <end position="62"/>
    </location>
</feature>
<feature type="transmembrane region" description="Helical" evidence="1">
    <location>
        <begin position="12"/>
        <end position="30"/>
    </location>
</feature>
<accession>A0A4Z0LWE2</accession>
<name>A0A4Z0LWE2_9GAMM</name>
<feature type="transmembrane region" description="Helical" evidence="1">
    <location>
        <begin position="69"/>
        <end position="88"/>
    </location>
</feature>
<dbReference type="RefSeq" id="WP_135446076.1">
    <property type="nucleotide sequence ID" value="NZ_SRLE01000013.1"/>
</dbReference>
<dbReference type="Proteomes" id="UP000298050">
    <property type="component" value="Unassembled WGS sequence"/>
</dbReference>
<keyword evidence="1" id="KW-0812">Transmembrane</keyword>
<dbReference type="EMBL" id="SRLE01000013">
    <property type="protein sequence ID" value="TGD71560.1"/>
    <property type="molecule type" value="Genomic_DNA"/>
</dbReference>
<dbReference type="AlphaFoldDB" id="A0A4Z0LWE2"/>
<comment type="caution">
    <text evidence="2">The sequence shown here is derived from an EMBL/GenBank/DDBJ whole genome shotgun (WGS) entry which is preliminary data.</text>
</comment>
<feature type="transmembrane region" description="Helical" evidence="1">
    <location>
        <begin position="94"/>
        <end position="114"/>
    </location>
</feature>
<protein>
    <submittedName>
        <fullName evidence="2">Uncharacterized protein</fullName>
    </submittedName>
</protein>
<gene>
    <name evidence="2" type="ORF">E4634_18110</name>
</gene>
<sequence length="124" mass="13285">MDNRLYFVLGDLLANLLGGAFIGWLVWLMIPTGWNMWLAMFIAMAVGMLLATFVFIPFSIFLGAMEVMVPLMLTGMVAGMVTGMRGAMGMLDAGGAAFEGAVCGLACIVAVWILNNTIRGPQMN</sequence>
<dbReference type="OrthoDB" id="5738239at2"/>
<proteinExistence type="predicted"/>
<evidence type="ECO:0000256" key="1">
    <source>
        <dbReference type="SAM" id="Phobius"/>
    </source>
</evidence>
<reference evidence="2 3" key="1">
    <citation type="submission" date="2019-04" db="EMBL/GenBank/DDBJ databases">
        <title>Taxonomy of novel Haliea sp. from mangrove soil of West Coast of India.</title>
        <authorList>
            <person name="Verma A."/>
            <person name="Kumar P."/>
            <person name="Krishnamurthi S."/>
        </authorList>
    </citation>
    <scope>NUCLEOTIDE SEQUENCE [LARGE SCALE GENOMIC DNA]</scope>
    <source>
        <strain evidence="2 3">SAOS-164</strain>
    </source>
</reference>
<evidence type="ECO:0000313" key="3">
    <source>
        <dbReference type="Proteomes" id="UP000298050"/>
    </source>
</evidence>